<dbReference type="InterPro" id="IPR000477">
    <property type="entry name" value="RT_dom"/>
</dbReference>
<evidence type="ECO:0000256" key="5">
    <source>
        <dbReference type="ARBA" id="ARBA00022842"/>
    </source>
</evidence>
<proteinExistence type="inferred from homology"/>
<organism evidence="11 12">
    <name type="scientific">Desulfotignum phosphitoxidans DSM 13687</name>
    <dbReference type="NCBI Taxonomy" id="1286635"/>
    <lineage>
        <taxon>Bacteria</taxon>
        <taxon>Pseudomonadati</taxon>
        <taxon>Thermodesulfobacteriota</taxon>
        <taxon>Desulfobacteria</taxon>
        <taxon>Desulfobacterales</taxon>
        <taxon>Desulfobacteraceae</taxon>
        <taxon>Desulfotignum</taxon>
    </lineage>
</organism>
<keyword evidence="7" id="KW-0051">Antiviral defense</keyword>
<dbReference type="PANTHER" id="PTHR34047">
    <property type="entry name" value="NUCLEAR INTRON MATURASE 1, MITOCHONDRIAL-RELATED"/>
    <property type="match status" value="1"/>
</dbReference>
<evidence type="ECO:0000256" key="8">
    <source>
        <dbReference type="ARBA" id="ARBA00034120"/>
    </source>
</evidence>
<name>S0G6H7_9BACT</name>
<evidence type="ECO:0000313" key="12">
    <source>
        <dbReference type="Proteomes" id="UP000014216"/>
    </source>
</evidence>
<evidence type="ECO:0000256" key="6">
    <source>
        <dbReference type="ARBA" id="ARBA00022918"/>
    </source>
</evidence>
<dbReference type="Pfam" id="PF13655">
    <property type="entry name" value="RVT_N"/>
    <property type="match status" value="1"/>
</dbReference>
<dbReference type="GO" id="GO:0003964">
    <property type="term" value="F:RNA-directed DNA polymerase activity"/>
    <property type="evidence" value="ECO:0007669"/>
    <property type="project" value="UniProtKB-KW"/>
</dbReference>
<dbReference type="PATRIC" id="fig|1286635.3.peg.1778"/>
<dbReference type="PRINTS" id="PR00866">
    <property type="entry name" value="RNADNAPOLMS"/>
</dbReference>
<evidence type="ECO:0000256" key="3">
    <source>
        <dbReference type="ARBA" id="ARBA00022695"/>
    </source>
</evidence>
<dbReference type="Pfam" id="PF08388">
    <property type="entry name" value="GIIM"/>
    <property type="match status" value="1"/>
</dbReference>
<keyword evidence="5" id="KW-0460">Magnesium</keyword>
<keyword evidence="6 11" id="KW-0695">RNA-directed DNA polymerase</keyword>
<keyword evidence="12" id="KW-1185">Reference proteome</keyword>
<comment type="caution">
    <text evidence="11">The sequence shown here is derived from an EMBL/GenBank/DDBJ whole genome shotgun (WGS) entry which is preliminary data.</text>
</comment>
<evidence type="ECO:0000259" key="10">
    <source>
        <dbReference type="PROSITE" id="PS50878"/>
    </source>
</evidence>
<comment type="similarity">
    <text evidence="8">Belongs to the bacterial reverse transcriptase family.</text>
</comment>
<evidence type="ECO:0000256" key="2">
    <source>
        <dbReference type="ARBA" id="ARBA00022679"/>
    </source>
</evidence>
<dbReference type="InterPro" id="IPR051083">
    <property type="entry name" value="GrpII_Intron_Splice-Mob/Def"/>
</dbReference>
<dbReference type="EC" id="2.7.7.49" evidence="1"/>
<dbReference type="AlphaFoldDB" id="S0G6H7"/>
<reference evidence="11 12" key="1">
    <citation type="journal article" date="2013" name="Genome Announc.">
        <title>Draft Genome Sequence of Desulfotignum phosphitoxidans DSM 13687 Strain FiPS-3.</title>
        <authorList>
            <person name="Poehlein A."/>
            <person name="Daniel R."/>
            <person name="Simeonova D.D."/>
        </authorList>
    </citation>
    <scope>NUCLEOTIDE SEQUENCE [LARGE SCALE GENOMIC DNA]</scope>
    <source>
        <strain evidence="11 12">DSM 13687</strain>
    </source>
</reference>
<evidence type="ECO:0000256" key="9">
    <source>
        <dbReference type="ARBA" id="ARBA00048173"/>
    </source>
</evidence>
<dbReference type="InterPro" id="IPR025960">
    <property type="entry name" value="RVT_N"/>
</dbReference>
<dbReference type="GO" id="GO:0046872">
    <property type="term" value="F:metal ion binding"/>
    <property type="evidence" value="ECO:0007669"/>
    <property type="project" value="UniProtKB-KW"/>
</dbReference>
<dbReference type="Proteomes" id="UP000014216">
    <property type="component" value="Unassembled WGS sequence"/>
</dbReference>
<dbReference type="InterPro" id="IPR013597">
    <property type="entry name" value="Mat_intron_G2"/>
</dbReference>
<dbReference type="InterPro" id="IPR030931">
    <property type="entry name" value="Group_II_RT_mat"/>
</dbReference>
<dbReference type="PROSITE" id="PS50878">
    <property type="entry name" value="RT_POL"/>
    <property type="match status" value="1"/>
</dbReference>
<dbReference type="NCBIfam" id="TIGR04416">
    <property type="entry name" value="group_II_RT_mat"/>
    <property type="match status" value="1"/>
</dbReference>
<keyword evidence="2 11" id="KW-0808">Transferase</keyword>
<dbReference type="GO" id="GO:0003723">
    <property type="term" value="F:RNA binding"/>
    <property type="evidence" value="ECO:0007669"/>
    <property type="project" value="InterPro"/>
</dbReference>
<dbReference type="InterPro" id="IPR000123">
    <property type="entry name" value="Reverse_transcriptase_msDNA"/>
</dbReference>
<sequence>MGLKNVWDLIDWDKHRLIVSRIQTRIVKAVKNGLKQTARGLQRLLSNSLSAKLIAIKRVISNSGKRTPGVDNLLIDTPRKRWETLKNLNLPEYKAKPLKRIYIPKKNGKKRPLGIPAMHDRVEQALDLLGLDPVSETTADHHSYGFRKVRSAQDAMGAIYNALRRKDSADWILEADIKGCFDHIDHKWLNENIPMNKKKLKQWLKCGYLEKHTFNSTNEGTPQGGIISPTLANMALDGIQDLLADNFRKTDKIHFVRYADDFIITGRSPELLETCVKPLIEGFLKIRGLELSEEKTMITHIDDGFDFLGFNVRKYKGKLLIKPSKSSIKNIKAKVRDYLNANKTRRTDVVIAKLNTIIRGWANYYKHVVSRKVFGDLDHAFWQMTWKWARRRHPKKYKGWVKGKYYRRIKGRDWRFMEKGNPQPLILLGPTWLIRHIKVKAQVNPYDPVWEDYLKARWKRKQLSGVATRLINA</sequence>
<evidence type="ECO:0000313" key="11">
    <source>
        <dbReference type="EMBL" id="EMS80071.1"/>
    </source>
</evidence>
<accession>S0G6H7</accession>
<dbReference type="SUPFAM" id="SSF56672">
    <property type="entry name" value="DNA/RNA polymerases"/>
    <property type="match status" value="1"/>
</dbReference>
<dbReference type="CDD" id="cd01651">
    <property type="entry name" value="RT_G2_intron"/>
    <property type="match status" value="1"/>
</dbReference>
<keyword evidence="4" id="KW-0479">Metal-binding</keyword>
<keyword evidence="3 11" id="KW-0548">Nucleotidyltransferase</keyword>
<dbReference type="EMBL" id="APJX01000003">
    <property type="protein sequence ID" value="EMS80071.1"/>
    <property type="molecule type" value="Genomic_DNA"/>
</dbReference>
<comment type="catalytic activity">
    <reaction evidence="9">
        <text>DNA(n) + a 2'-deoxyribonucleoside 5'-triphosphate = DNA(n+1) + diphosphate</text>
        <dbReference type="Rhea" id="RHEA:22508"/>
        <dbReference type="Rhea" id="RHEA-COMP:17339"/>
        <dbReference type="Rhea" id="RHEA-COMP:17340"/>
        <dbReference type="ChEBI" id="CHEBI:33019"/>
        <dbReference type="ChEBI" id="CHEBI:61560"/>
        <dbReference type="ChEBI" id="CHEBI:173112"/>
        <dbReference type="EC" id="2.7.7.49"/>
    </reaction>
</comment>
<evidence type="ECO:0000256" key="1">
    <source>
        <dbReference type="ARBA" id="ARBA00012493"/>
    </source>
</evidence>
<evidence type="ECO:0000256" key="7">
    <source>
        <dbReference type="ARBA" id="ARBA00023118"/>
    </source>
</evidence>
<gene>
    <name evidence="11" type="ORF">Dpo_3c02140</name>
</gene>
<dbReference type="InterPro" id="IPR043502">
    <property type="entry name" value="DNA/RNA_pol_sf"/>
</dbReference>
<dbReference type="PANTHER" id="PTHR34047:SF8">
    <property type="entry name" value="PROTEIN YKFC"/>
    <property type="match status" value="1"/>
</dbReference>
<feature type="domain" description="Reverse transcriptase" evidence="10">
    <location>
        <begin position="84"/>
        <end position="312"/>
    </location>
</feature>
<evidence type="ECO:0000256" key="4">
    <source>
        <dbReference type="ARBA" id="ARBA00022723"/>
    </source>
</evidence>
<dbReference type="GO" id="GO:0051607">
    <property type="term" value="P:defense response to virus"/>
    <property type="evidence" value="ECO:0007669"/>
    <property type="project" value="UniProtKB-KW"/>
</dbReference>
<dbReference type="Pfam" id="PF00078">
    <property type="entry name" value="RVT_1"/>
    <property type="match status" value="1"/>
</dbReference>
<protein>
    <recommendedName>
        <fullName evidence="1">RNA-directed DNA polymerase</fullName>
        <ecNumber evidence="1">2.7.7.49</ecNumber>
    </recommendedName>
</protein>